<dbReference type="InterPro" id="IPR036611">
    <property type="entry name" value="Trigger_fac_ribosome-bd_sf"/>
</dbReference>
<dbReference type="SUPFAM" id="SSF102735">
    <property type="entry name" value="Trigger factor ribosome-binding domain"/>
    <property type="match status" value="1"/>
</dbReference>
<evidence type="ECO:0000313" key="2">
    <source>
        <dbReference type="EMBL" id="SMC53240.1"/>
    </source>
</evidence>
<dbReference type="InterPro" id="IPR027304">
    <property type="entry name" value="Trigger_fact/SurA_dom_sf"/>
</dbReference>
<dbReference type="Gene3D" id="3.30.70.1050">
    <property type="entry name" value="Trigger factor ribosome-binding domain"/>
    <property type="match status" value="1"/>
</dbReference>
<dbReference type="Proteomes" id="UP000192393">
    <property type="component" value="Unassembled WGS sequence"/>
</dbReference>
<keyword evidence="3" id="KW-1185">Reference proteome</keyword>
<dbReference type="InterPro" id="IPR005215">
    <property type="entry name" value="Trig_fac"/>
</dbReference>
<dbReference type="OrthoDB" id="9767721at2"/>
<dbReference type="Gene3D" id="1.10.3120.10">
    <property type="entry name" value="Trigger factor, C-terminal domain"/>
    <property type="match status" value="1"/>
</dbReference>
<dbReference type="GO" id="GO:0043335">
    <property type="term" value="P:protein unfolding"/>
    <property type="evidence" value="ECO:0007669"/>
    <property type="project" value="TreeGrafter"/>
</dbReference>
<evidence type="ECO:0000313" key="3">
    <source>
        <dbReference type="Proteomes" id="UP000192393"/>
    </source>
</evidence>
<dbReference type="GO" id="GO:0051083">
    <property type="term" value="P:'de novo' cotranslational protein folding"/>
    <property type="evidence" value="ECO:0007669"/>
    <property type="project" value="TreeGrafter"/>
</dbReference>
<dbReference type="NCBIfam" id="TIGR00115">
    <property type="entry name" value="tig"/>
    <property type="match status" value="1"/>
</dbReference>
<protein>
    <submittedName>
        <fullName evidence="2">Trigger factor</fullName>
    </submittedName>
</protein>
<dbReference type="InterPro" id="IPR008881">
    <property type="entry name" value="Trigger_fac_ribosome-bd_bac"/>
</dbReference>
<accession>A0A1W1ZXW1</accession>
<dbReference type="GO" id="GO:0015031">
    <property type="term" value="P:protein transport"/>
    <property type="evidence" value="ECO:0007669"/>
    <property type="project" value="InterPro"/>
</dbReference>
<dbReference type="GO" id="GO:0043022">
    <property type="term" value="F:ribosome binding"/>
    <property type="evidence" value="ECO:0007669"/>
    <property type="project" value="TreeGrafter"/>
</dbReference>
<dbReference type="GO" id="GO:0044183">
    <property type="term" value="F:protein folding chaperone"/>
    <property type="evidence" value="ECO:0007669"/>
    <property type="project" value="TreeGrafter"/>
</dbReference>
<dbReference type="STRING" id="1434700.SAMN06296427_103322"/>
<dbReference type="SUPFAM" id="SSF109998">
    <property type="entry name" value="Triger factor/SurA peptide-binding domain-like"/>
    <property type="match status" value="1"/>
</dbReference>
<dbReference type="RefSeq" id="WP_084016896.1">
    <property type="nucleotide sequence ID" value="NZ_FWXS01000003.1"/>
</dbReference>
<dbReference type="Pfam" id="PF05697">
    <property type="entry name" value="Trigger_N"/>
    <property type="match status" value="1"/>
</dbReference>
<organism evidence="2 3">
    <name type="scientific">Moheibacter sediminis</name>
    <dbReference type="NCBI Taxonomy" id="1434700"/>
    <lineage>
        <taxon>Bacteria</taxon>
        <taxon>Pseudomonadati</taxon>
        <taxon>Bacteroidota</taxon>
        <taxon>Flavobacteriia</taxon>
        <taxon>Flavobacteriales</taxon>
        <taxon>Weeksellaceae</taxon>
        <taxon>Moheibacter</taxon>
    </lineage>
</organism>
<proteinExistence type="predicted"/>
<sequence>MNITRNSIDDLNAVLTISIEKEDYKEKVEKALENYRKTATIKGFRKGQVPMSFVRKQFEKNMIFEEVNQLLQNGINDYIQKEQISILGNPLPKQQDSIDWDADQLVFEFELGMAPEFDIDLSKIATTGYKVNVTEEEVQKYVDNFSQRFGTLRPLDTVEEGSNIKVELKAGDVEKETFLFSDELANQKKFIGKKVGDVIKAKSKDLYEDNTNLEQILEKSAEELADFDGEILLTIKEITKTEKAEMNQELFDKVYGEGIVTTEEDFRQKIKEESEKMYVRETDKQLMNDVVEELIKDTKFDLPNDFLARWLDFSNEKIESVEQAAEEVKKMEESLRYQLIEAKIAQVYDLKVTHEDVQDTTKKIIKEQFAMYGQSNIPDEDLDNIVQSSLGNQQEYQRIADQVFADKMLNVFKDNVSVKEKGITFDEFIEVVTEKAKKHNHSHDHDHEH</sequence>
<reference evidence="2 3" key="1">
    <citation type="submission" date="2017-04" db="EMBL/GenBank/DDBJ databases">
        <authorList>
            <person name="Afonso C.L."/>
            <person name="Miller P.J."/>
            <person name="Scott M.A."/>
            <person name="Spackman E."/>
            <person name="Goraichik I."/>
            <person name="Dimitrov K.M."/>
            <person name="Suarez D.L."/>
            <person name="Swayne D.E."/>
        </authorList>
    </citation>
    <scope>NUCLEOTIDE SEQUENCE [LARGE SCALE GENOMIC DNA]</scope>
    <source>
        <strain evidence="2 3">CGMCC 1.12708</strain>
    </source>
</reference>
<dbReference type="AlphaFoldDB" id="A0A1W1ZXW1"/>
<dbReference type="GO" id="GO:0003755">
    <property type="term" value="F:peptidyl-prolyl cis-trans isomerase activity"/>
    <property type="evidence" value="ECO:0007669"/>
    <property type="project" value="TreeGrafter"/>
</dbReference>
<feature type="domain" description="Trigger factor ribosome-binding bacterial" evidence="1">
    <location>
        <begin position="1"/>
        <end position="144"/>
    </location>
</feature>
<gene>
    <name evidence="2" type="ORF">SAMN06296427_103322</name>
</gene>
<name>A0A1W1ZXW1_9FLAO</name>
<dbReference type="PANTHER" id="PTHR30560:SF3">
    <property type="entry name" value="TRIGGER FACTOR-LIKE PROTEIN TIG, CHLOROPLASTIC"/>
    <property type="match status" value="1"/>
</dbReference>
<dbReference type="PANTHER" id="PTHR30560">
    <property type="entry name" value="TRIGGER FACTOR CHAPERONE AND PEPTIDYL-PROLYL CIS/TRANS ISOMERASE"/>
    <property type="match status" value="1"/>
</dbReference>
<dbReference type="InterPro" id="IPR037041">
    <property type="entry name" value="Trigger_fac_C_sf"/>
</dbReference>
<evidence type="ECO:0000259" key="1">
    <source>
        <dbReference type="Pfam" id="PF05697"/>
    </source>
</evidence>
<dbReference type="EMBL" id="FWXS01000003">
    <property type="protein sequence ID" value="SMC53240.1"/>
    <property type="molecule type" value="Genomic_DNA"/>
</dbReference>